<keyword evidence="4 7" id="KW-0808">Transferase</keyword>
<proteinExistence type="predicted"/>
<dbReference type="eggNOG" id="arCOG04402">
    <property type="taxonomic scope" value="Archaea"/>
</dbReference>
<dbReference type="Gene3D" id="3.40.50.150">
    <property type="entry name" value="Vaccinia Virus protein VP39"/>
    <property type="match status" value="1"/>
</dbReference>
<dbReference type="InterPro" id="IPR050903">
    <property type="entry name" value="Bact_Chemotaxis_MeTrfase"/>
</dbReference>
<evidence type="ECO:0000256" key="1">
    <source>
        <dbReference type="ARBA" id="ARBA00001541"/>
    </source>
</evidence>
<sequence length="269" mass="31222">MTLEKDDGFSALKRYIEQTLKIQCSNYKEDYIKRRLLSRMRSTGTSAYDEYLRYLREHEPELENLRNALTINVTEFFRDADVYNLIKKEVFPALFKGRKTIRIWCAGCSTGEEPYSLAMMLSDMMAADKTISGQIFATDIDEVVLKKAKEGIYPEKSMGKLSETQVHRHFTKLPDGNFQVKPHLQSLIRFRPHDLMSGQPISRYLDMISCRNVTIYFTEKQKDELAKMFHAALVPGGYYVMGKTEYLGREVEGLFSPVNSIQKIYTRKD</sequence>
<dbReference type="SUPFAM" id="SSF53335">
    <property type="entry name" value="S-adenosyl-L-methionine-dependent methyltransferases"/>
    <property type="match status" value="1"/>
</dbReference>
<dbReference type="SUPFAM" id="SSF47757">
    <property type="entry name" value="Chemotaxis receptor methyltransferase CheR, N-terminal domain"/>
    <property type="match status" value="1"/>
</dbReference>
<dbReference type="InterPro" id="IPR000780">
    <property type="entry name" value="CheR_MeTrfase"/>
</dbReference>
<dbReference type="Gene3D" id="1.10.155.10">
    <property type="entry name" value="Chemotaxis receptor methyltransferase CheR, N-terminal domain"/>
    <property type="match status" value="1"/>
</dbReference>
<keyword evidence="3 7" id="KW-0489">Methyltransferase</keyword>
<dbReference type="EC" id="2.1.1.80" evidence="2"/>
<dbReference type="OrthoDB" id="10657at2157"/>
<dbReference type="GeneID" id="5410593"/>
<gene>
    <name evidence="7" type="ordered locus">Mboo_1581</name>
</gene>
<evidence type="ECO:0000313" key="7">
    <source>
        <dbReference type="EMBL" id="ABS56098.1"/>
    </source>
</evidence>
<dbReference type="PROSITE" id="PS50123">
    <property type="entry name" value="CHER"/>
    <property type="match status" value="1"/>
</dbReference>
<dbReference type="Pfam" id="PF03705">
    <property type="entry name" value="CheR_N"/>
    <property type="match status" value="1"/>
</dbReference>
<dbReference type="PANTHER" id="PTHR24422">
    <property type="entry name" value="CHEMOTAXIS PROTEIN METHYLTRANSFERASE"/>
    <property type="match status" value="1"/>
</dbReference>
<dbReference type="PRINTS" id="PR00996">
    <property type="entry name" value="CHERMTFRASE"/>
</dbReference>
<evidence type="ECO:0000256" key="4">
    <source>
        <dbReference type="ARBA" id="ARBA00022679"/>
    </source>
</evidence>
<dbReference type="PANTHER" id="PTHR24422:SF10">
    <property type="entry name" value="CHEMOTAXIS PROTEIN METHYLTRANSFERASE 2"/>
    <property type="match status" value="1"/>
</dbReference>
<protein>
    <recommendedName>
        <fullName evidence="2">protein-glutamate O-methyltransferase</fullName>
        <ecNumber evidence="2">2.1.1.80</ecNumber>
    </recommendedName>
</protein>
<evidence type="ECO:0000256" key="5">
    <source>
        <dbReference type="ARBA" id="ARBA00022691"/>
    </source>
</evidence>
<dbReference type="InterPro" id="IPR022641">
    <property type="entry name" value="CheR_N"/>
</dbReference>
<dbReference type="RefSeq" id="WP_012107141.1">
    <property type="nucleotide sequence ID" value="NC_009712.1"/>
</dbReference>
<dbReference type="InterPro" id="IPR026024">
    <property type="entry name" value="Chemotaxis_MeTrfase_CheR"/>
</dbReference>
<dbReference type="Proteomes" id="UP000002408">
    <property type="component" value="Chromosome"/>
</dbReference>
<dbReference type="AlphaFoldDB" id="A7I8N7"/>
<dbReference type="GO" id="GO:0008983">
    <property type="term" value="F:protein-glutamate O-methyltransferase activity"/>
    <property type="evidence" value="ECO:0007669"/>
    <property type="project" value="UniProtKB-EC"/>
</dbReference>
<dbReference type="KEGG" id="mbn:Mboo_1581"/>
<reference evidence="8" key="1">
    <citation type="journal article" date="2015" name="Microbiology">
        <title>Genome of Methanoregula boonei 6A8 reveals adaptations to oligotrophic peatland environments.</title>
        <authorList>
            <person name="Braeuer S."/>
            <person name="Cadillo-Quiroz H."/>
            <person name="Kyrpides N."/>
            <person name="Woyke T."/>
            <person name="Goodwin L."/>
            <person name="Detter C."/>
            <person name="Podell S."/>
            <person name="Yavitt J.B."/>
            <person name="Zinder S.H."/>
        </authorList>
    </citation>
    <scope>NUCLEOTIDE SEQUENCE [LARGE SCALE GENOMIC DNA]</scope>
    <source>
        <strain evidence="8">DSM 21154 / JCM 14090 / 6A8</strain>
    </source>
</reference>
<dbReference type="GO" id="GO:0032259">
    <property type="term" value="P:methylation"/>
    <property type="evidence" value="ECO:0007669"/>
    <property type="project" value="UniProtKB-KW"/>
</dbReference>
<dbReference type="STRING" id="456442.Mboo_1581"/>
<dbReference type="Pfam" id="PF01739">
    <property type="entry name" value="CheR"/>
    <property type="match status" value="1"/>
</dbReference>
<dbReference type="InterPro" id="IPR036804">
    <property type="entry name" value="CheR_N_sf"/>
</dbReference>
<dbReference type="InterPro" id="IPR029063">
    <property type="entry name" value="SAM-dependent_MTases_sf"/>
</dbReference>
<comment type="catalytic activity">
    <reaction evidence="1">
        <text>L-glutamyl-[protein] + S-adenosyl-L-methionine = [protein]-L-glutamate 5-O-methyl ester + S-adenosyl-L-homocysteine</text>
        <dbReference type="Rhea" id="RHEA:24452"/>
        <dbReference type="Rhea" id="RHEA-COMP:10208"/>
        <dbReference type="Rhea" id="RHEA-COMP:10311"/>
        <dbReference type="ChEBI" id="CHEBI:29973"/>
        <dbReference type="ChEBI" id="CHEBI:57856"/>
        <dbReference type="ChEBI" id="CHEBI:59789"/>
        <dbReference type="ChEBI" id="CHEBI:82795"/>
        <dbReference type="EC" id="2.1.1.80"/>
    </reaction>
</comment>
<keyword evidence="8" id="KW-1185">Reference proteome</keyword>
<keyword evidence="5" id="KW-0949">S-adenosyl-L-methionine</keyword>
<dbReference type="InterPro" id="IPR022642">
    <property type="entry name" value="CheR_C"/>
</dbReference>
<evidence type="ECO:0000256" key="3">
    <source>
        <dbReference type="ARBA" id="ARBA00022603"/>
    </source>
</evidence>
<evidence type="ECO:0000256" key="2">
    <source>
        <dbReference type="ARBA" id="ARBA00012534"/>
    </source>
</evidence>
<evidence type="ECO:0000259" key="6">
    <source>
        <dbReference type="PROSITE" id="PS50123"/>
    </source>
</evidence>
<dbReference type="PIRSF" id="PIRSF000410">
    <property type="entry name" value="CheR"/>
    <property type="match status" value="1"/>
</dbReference>
<evidence type="ECO:0000313" key="8">
    <source>
        <dbReference type="Proteomes" id="UP000002408"/>
    </source>
</evidence>
<dbReference type="HOGENOM" id="CLU_025854_1_1_2"/>
<organism evidence="7 8">
    <name type="scientific">Methanoregula boonei (strain DSM 21154 / JCM 14090 / 6A8)</name>
    <dbReference type="NCBI Taxonomy" id="456442"/>
    <lineage>
        <taxon>Archaea</taxon>
        <taxon>Methanobacteriati</taxon>
        <taxon>Methanobacteriota</taxon>
        <taxon>Stenosarchaea group</taxon>
        <taxon>Methanomicrobia</taxon>
        <taxon>Methanomicrobiales</taxon>
        <taxon>Methanoregulaceae</taxon>
        <taxon>Methanoregula</taxon>
    </lineage>
</organism>
<accession>A7I8N7</accession>
<feature type="domain" description="CheR-type methyltransferase" evidence="6">
    <location>
        <begin position="1"/>
        <end position="268"/>
    </location>
</feature>
<dbReference type="SMART" id="SM00138">
    <property type="entry name" value="MeTrc"/>
    <property type="match status" value="1"/>
</dbReference>
<name>A7I8N7_METB6</name>
<dbReference type="EMBL" id="CP000780">
    <property type="protein sequence ID" value="ABS56098.1"/>
    <property type="molecule type" value="Genomic_DNA"/>
</dbReference>